<dbReference type="Gene3D" id="3.60.10.10">
    <property type="entry name" value="Endonuclease/exonuclease/phosphatase"/>
    <property type="match status" value="1"/>
</dbReference>
<protein>
    <recommendedName>
        <fullName evidence="1">Endonuclease/exonuclease/phosphatase domain-containing protein</fullName>
    </recommendedName>
</protein>
<organism evidence="2 3">
    <name type="scientific">Bergeyella porcorum</name>
    <dbReference type="NCBI Taxonomy" id="1735111"/>
    <lineage>
        <taxon>Bacteria</taxon>
        <taxon>Pseudomonadati</taxon>
        <taxon>Bacteroidota</taxon>
        <taxon>Flavobacteriia</taxon>
        <taxon>Flavobacteriales</taxon>
        <taxon>Weeksellaceae</taxon>
        <taxon>Bergeyella</taxon>
    </lineage>
</organism>
<dbReference type="InterPro" id="IPR005135">
    <property type="entry name" value="Endo/exonuclease/phosphatase"/>
</dbReference>
<keyword evidence="3" id="KW-1185">Reference proteome</keyword>
<dbReference type="Pfam" id="PF19580">
    <property type="entry name" value="Exo_endo_phos_3"/>
    <property type="match status" value="1"/>
</dbReference>
<evidence type="ECO:0000313" key="2">
    <source>
        <dbReference type="EMBL" id="WOC52157.1"/>
    </source>
</evidence>
<dbReference type="SUPFAM" id="SSF56219">
    <property type="entry name" value="DNase I-like"/>
    <property type="match status" value="1"/>
</dbReference>
<accession>A0AAU0F1U7</accession>
<sequence length="122" mass="13615">MVVSGILDGEEVAFFVNHWPSRRGGEAVSMPKRKAAATMLREQMDSIRTAEPNRILIAMGDFNDDPISPSFKQNLKAVGSEKELSEQTPYLNLMFPLYKKGFATLAYRDAPTSLTKSSFLKI</sequence>
<dbReference type="EMBL" id="CP136426">
    <property type="protein sequence ID" value="WOC52157.1"/>
    <property type="molecule type" value="Genomic_DNA"/>
</dbReference>
<evidence type="ECO:0000313" key="3">
    <source>
        <dbReference type="Proteomes" id="UP001432059"/>
    </source>
</evidence>
<dbReference type="KEGG" id="bpor:BPO_1510"/>
<dbReference type="AlphaFoldDB" id="A0AAU0F1U7"/>
<proteinExistence type="predicted"/>
<name>A0AAU0F1U7_9FLAO</name>
<evidence type="ECO:0000259" key="1">
    <source>
        <dbReference type="Pfam" id="PF19580"/>
    </source>
</evidence>
<dbReference type="InterPro" id="IPR036691">
    <property type="entry name" value="Endo/exonu/phosph_ase_sf"/>
</dbReference>
<reference evidence="2" key="1">
    <citation type="submission" date="2023-10" db="EMBL/GenBank/DDBJ databases">
        <title>Characterization and whole genome sequencing of a novel strain of Bergeyella porcorum QD2021 isolated from pig.</title>
        <authorList>
            <person name="Liu G."/>
            <person name="Chen C."/>
            <person name="Han X."/>
        </authorList>
    </citation>
    <scope>NUCLEOTIDE SEQUENCE</scope>
    <source>
        <strain evidence="2">QD2021</strain>
    </source>
</reference>
<gene>
    <name evidence="2" type="ORF">BPO_1510</name>
</gene>
<dbReference type="GO" id="GO:0003824">
    <property type="term" value="F:catalytic activity"/>
    <property type="evidence" value="ECO:0007669"/>
    <property type="project" value="InterPro"/>
</dbReference>
<feature type="domain" description="Endonuclease/exonuclease/phosphatase" evidence="1">
    <location>
        <begin position="2"/>
        <end position="110"/>
    </location>
</feature>
<dbReference type="Proteomes" id="UP001432059">
    <property type="component" value="Chromosome"/>
</dbReference>